<dbReference type="Proteomes" id="UP001597251">
    <property type="component" value="Unassembled WGS sequence"/>
</dbReference>
<comment type="caution">
    <text evidence="2">The sequence shown here is derived from an EMBL/GenBank/DDBJ whole genome shotgun (WGS) entry which is preliminary data.</text>
</comment>
<name>A0ABW4BW01_9LACO</name>
<reference evidence="3" key="1">
    <citation type="journal article" date="2019" name="Int. J. Syst. Evol. Microbiol.">
        <title>The Global Catalogue of Microorganisms (GCM) 10K type strain sequencing project: providing services to taxonomists for standard genome sequencing and annotation.</title>
        <authorList>
            <consortium name="The Broad Institute Genomics Platform"/>
            <consortium name="The Broad Institute Genome Sequencing Center for Infectious Disease"/>
            <person name="Wu L."/>
            <person name="Ma J."/>
        </authorList>
    </citation>
    <scope>NUCLEOTIDE SEQUENCE [LARGE SCALE GENOMIC DNA]</scope>
    <source>
        <strain evidence="3">CCM 8936</strain>
    </source>
</reference>
<accession>A0ABW4BW01</accession>
<organism evidence="2 3">
    <name type="scientific">Companilactobacillus keshanensis</name>
    <dbReference type="NCBI Taxonomy" id="2486003"/>
    <lineage>
        <taxon>Bacteria</taxon>
        <taxon>Bacillati</taxon>
        <taxon>Bacillota</taxon>
        <taxon>Bacilli</taxon>
        <taxon>Lactobacillales</taxon>
        <taxon>Lactobacillaceae</taxon>
        <taxon>Companilactobacillus</taxon>
    </lineage>
</organism>
<protein>
    <submittedName>
        <fullName evidence="2">Uncharacterized protein</fullName>
    </submittedName>
</protein>
<evidence type="ECO:0000256" key="1">
    <source>
        <dbReference type="SAM" id="Phobius"/>
    </source>
</evidence>
<feature type="transmembrane region" description="Helical" evidence="1">
    <location>
        <begin position="31"/>
        <end position="49"/>
    </location>
</feature>
<keyword evidence="1" id="KW-1133">Transmembrane helix</keyword>
<keyword evidence="1" id="KW-0812">Transmembrane</keyword>
<gene>
    <name evidence="2" type="ORF">ACFQ42_07565</name>
</gene>
<sequence>MMKIRIALLILVSMLITITEMTINPMFYLGRIFLAFSVAVAFFAGFSFIKANWRFNKEDDDLPDPE</sequence>
<dbReference type="EMBL" id="JBHTOI010000043">
    <property type="protein sequence ID" value="MFD1418594.1"/>
    <property type="molecule type" value="Genomic_DNA"/>
</dbReference>
<evidence type="ECO:0000313" key="2">
    <source>
        <dbReference type="EMBL" id="MFD1418594.1"/>
    </source>
</evidence>
<dbReference type="RefSeq" id="WP_125676947.1">
    <property type="nucleotide sequence ID" value="NZ_JBHTOI010000043.1"/>
</dbReference>
<proteinExistence type="predicted"/>
<evidence type="ECO:0000313" key="3">
    <source>
        <dbReference type="Proteomes" id="UP001597251"/>
    </source>
</evidence>
<keyword evidence="1" id="KW-0472">Membrane</keyword>
<keyword evidence="3" id="KW-1185">Reference proteome</keyword>